<dbReference type="SUPFAM" id="SSF46626">
    <property type="entry name" value="Cytochrome c"/>
    <property type="match status" value="2"/>
</dbReference>
<protein>
    <submittedName>
        <fullName evidence="11">Cytochrome c4</fullName>
    </submittedName>
</protein>
<dbReference type="Pfam" id="PF00034">
    <property type="entry name" value="Cytochrom_C"/>
    <property type="match status" value="1"/>
</dbReference>
<feature type="chain" id="PRO_5046464545" evidence="9">
    <location>
        <begin position="20"/>
        <end position="216"/>
    </location>
</feature>
<keyword evidence="12" id="KW-1185">Reference proteome</keyword>
<evidence type="ECO:0000256" key="9">
    <source>
        <dbReference type="SAM" id="SignalP"/>
    </source>
</evidence>
<feature type="domain" description="Cytochrome c" evidence="10">
    <location>
        <begin position="114"/>
        <end position="204"/>
    </location>
</feature>
<sequence length="216" mass="22542">MLKTAIVLLALAGTSPALRAQDAAAGQGKAAMCLGCHNIPGYQASFPLVHKVPKIAGQNPDYLAAALTAYRKGERKHPTMRAIAASLGERDIADLAAFYAQLGRGALKPVAATAAPAAPPAAVAPLLQRGACSSCHGADFNHPLVPAYPKLAGQYADYLHAALRAYGTENHPQIGRANPIMGAQVKPFSSAELKLLADYLASLPGDVRTVPESRFR</sequence>
<dbReference type="EMBL" id="NRRU01000038">
    <property type="protein sequence ID" value="MBK1713422.1"/>
    <property type="molecule type" value="Genomic_DNA"/>
</dbReference>
<accession>A0ABS1DTR2</accession>
<keyword evidence="9" id="KW-0732">Signal</keyword>
<dbReference type="InterPro" id="IPR050597">
    <property type="entry name" value="Cytochrome_c_Oxidase_Subunit"/>
</dbReference>
<evidence type="ECO:0000256" key="8">
    <source>
        <dbReference type="PROSITE-ProRule" id="PRU00433"/>
    </source>
</evidence>
<evidence type="ECO:0000256" key="6">
    <source>
        <dbReference type="ARBA" id="ARBA00022982"/>
    </source>
</evidence>
<evidence type="ECO:0000256" key="4">
    <source>
        <dbReference type="ARBA" id="ARBA00022723"/>
    </source>
</evidence>
<keyword evidence="4 8" id="KW-0479">Metal-binding</keyword>
<dbReference type="InterPro" id="IPR009056">
    <property type="entry name" value="Cyt_c-like_dom"/>
</dbReference>
<evidence type="ECO:0000256" key="7">
    <source>
        <dbReference type="ARBA" id="ARBA00023004"/>
    </source>
</evidence>
<dbReference type="Gene3D" id="1.10.760.10">
    <property type="entry name" value="Cytochrome c-like domain"/>
    <property type="match status" value="2"/>
</dbReference>
<evidence type="ECO:0000256" key="2">
    <source>
        <dbReference type="ARBA" id="ARBA00022448"/>
    </source>
</evidence>
<feature type="domain" description="Cytochrome c" evidence="10">
    <location>
        <begin position="21"/>
        <end position="103"/>
    </location>
</feature>
<evidence type="ECO:0000256" key="1">
    <source>
        <dbReference type="ARBA" id="ARBA00004418"/>
    </source>
</evidence>
<dbReference type="InterPro" id="IPR024167">
    <property type="entry name" value="Cytochrome_c4-like"/>
</dbReference>
<reference evidence="11" key="1">
    <citation type="submission" date="2017-08" db="EMBL/GenBank/DDBJ databases">
        <authorList>
            <person name="Imhoff J.F."/>
            <person name="Rahn T."/>
            <person name="Kuenzel S."/>
            <person name="Neulinger S.C."/>
        </authorList>
    </citation>
    <scope>NUCLEOTIDE SEQUENCE</scope>
    <source>
        <strain evidence="11">IM 151</strain>
    </source>
</reference>
<organism evidence="11 12">
    <name type="scientific">Rubrivivax gelatinosus</name>
    <name type="common">Rhodocyclus gelatinosus</name>
    <name type="synonym">Rhodopseudomonas gelatinosa</name>
    <dbReference type="NCBI Taxonomy" id="28068"/>
    <lineage>
        <taxon>Bacteria</taxon>
        <taxon>Pseudomonadati</taxon>
        <taxon>Pseudomonadota</taxon>
        <taxon>Betaproteobacteria</taxon>
        <taxon>Burkholderiales</taxon>
        <taxon>Sphaerotilaceae</taxon>
        <taxon>Rubrivivax</taxon>
    </lineage>
</organism>
<dbReference type="Proteomes" id="UP001041814">
    <property type="component" value="Unassembled WGS sequence"/>
</dbReference>
<evidence type="ECO:0000313" key="11">
    <source>
        <dbReference type="EMBL" id="MBK1713422.1"/>
    </source>
</evidence>
<keyword evidence="5" id="KW-0574">Periplasm</keyword>
<proteinExistence type="predicted"/>
<reference evidence="11" key="2">
    <citation type="journal article" date="2020" name="Microorganisms">
        <title>Osmotic Adaptation and Compatible Solute Biosynthesis of Phototrophic Bacteria as Revealed from Genome Analyses.</title>
        <authorList>
            <person name="Imhoff J.F."/>
            <person name="Rahn T."/>
            <person name="Kunzel S."/>
            <person name="Keller A."/>
            <person name="Neulinger S.C."/>
        </authorList>
    </citation>
    <scope>NUCLEOTIDE SEQUENCE</scope>
    <source>
        <strain evidence="11">IM 151</strain>
    </source>
</reference>
<name>A0ABS1DTR2_RUBGE</name>
<dbReference type="PANTHER" id="PTHR33751">
    <property type="entry name" value="CBB3-TYPE CYTOCHROME C OXIDASE SUBUNIT FIXP"/>
    <property type="match status" value="1"/>
</dbReference>
<evidence type="ECO:0000256" key="5">
    <source>
        <dbReference type="ARBA" id="ARBA00022764"/>
    </source>
</evidence>
<evidence type="ECO:0000313" key="12">
    <source>
        <dbReference type="Proteomes" id="UP001041814"/>
    </source>
</evidence>
<keyword evidence="6" id="KW-0249">Electron transport</keyword>
<feature type="signal peptide" evidence="9">
    <location>
        <begin position="1"/>
        <end position="19"/>
    </location>
</feature>
<comment type="caution">
    <text evidence="11">The sequence shown here is derived from an EMBL/GenBank/DDBJ whole genome shotgun (WGS) entry which is preliminary data.</text>
</comment>
<dbReference type="RefSeq" id="WP_200232263.1">
    <property type="nucleotide sequence ID" value="NZ_NRRT01000127.1"/>
</dbReference>
<dbReference type="InterPro" id="IPR036909">
    <property type="entry name" value="Cyt_c-like_dom_sf"/>
</dbReference>
<gene>
    <name evidence="11" type="ORF">CKO43_11600</name>
</gene>
<dbReference type="PANTHER" id="PTHR33751:SF9">
    <property type="entry name" value="CYTOCHROME C4"/>
    <property type="match status" value="1"/>
</dbReference>
<evidence type="ECO:0000256" key="3">
    <source>
        <dbReference type="ARBA" id="ARBA00022617"/>
    </source>
</evidence>
<evidence type="ECO:0000259" key="10">
    <source>
        <dbReference type="PROSITE" id="PS51007"/>
    </source>
</evidence>
<dbReference type="PIRSF" id="PIRSF000005">
    <property type="entry name" value="Cytochrome_c4"/>
    <property type="match status" value="1"/>
</dbReference>
<dbReference type="PROSITE" id="PS51007">
    <property type="entry name" value="CYTC"/>
    <property type="match status" value="2"/>
</dbReference>
<keyword evidence="2" id="KW-0813">Transport</keyword>
<keyword evidence="3 8" id="KW-0349">Heme</keyword>
<comment type="subcellular location">
    <subcellularLocation>
        <location evidence="1">Periplasm</location>
    </subcellularLocation>
</comment>
<keyword evidence="7 8" id="KW-0408">Iron</keyword>